<dbReference type="SUPFAM" id="SSF81631">
    <property type="entry name" value="PAP/OAS1 substrate-binding domain"/>
    <property type="match status" value="2"/>
</dbReference>
<comment type="caution">
    <text evidence="3">The sequence shown here is derived from an EMBL/GenBank/DDBJ whole genome shotgun (WGS) entry which is preliminary data.</text>
</comment>
<dbReference type="PANTHER" id="PTHR12271">
    <property type="entry name" value="POLY A POLYMERASE CID PAP -RELATED"/>
    <property type="match status" value="1"/>
</dbReference>
<dbReference type="EMBL" id="SSOP01000231">
    <property type="protein sequence ID" value="KAB5589769.1"/>
    <property type="molecule type" value="Genomic_DNA"/>
</dbReference>
<dbReference type="GO" id="GO:0046872">
    <property type="term" value="F:metal ion binding"/>
    <property type="evidence" value="ECO:0007669"/>
    <property type="project" value="UniProtKB-KW"/>
</dbReference>
<dbReference type="CDD" id="cd05402">
    <property type="entry name" value="NT_PAP_TUTase"/>
    <property type="match status" value="1"/>
</dbReference>
<feature type="region of interest" description="Disordered" evidence="1">
    <location>
        <begin position="778"/>
        <end position="803"/>
    </location>
</feature>
<dbReference type="SUPFAM" id="SSF81301">
    <property type="entry name" value="Nucleotidyltransferase"/>
    <property type="match status" value="1"/>
</dbReference>
<evidence type="ECO:0000313" key="4">
    <source>
        <dbReference type="Proteomes" id="UP000383932"/>
    </source>
</evidence>
<keyword evidence="4" id="KW-1185">Reference proteome</keyword>
<protein>
    <submittedName>
        <fullName evidence="3">PAP associated domain containing 4</fullName>
    </submittedName>
</protein>
<feature type="region of interest" description="Disordered" evidence="1">
    <location>
        <begin position="593"/>
        <end position="666"/>
    </location>
</feature>
<dbReference type="GO" id="GO:0005737">
    <property type="term" value="C:cytoplasm"/>
    <property type="evidence" value="ECO:0007669"/>
    <property type="project" value="UniProtKB-SubCell"/>
</dbReference>
<dbReference type="Proteomes" id="UP000383932">
    <property type="component" value="Unassembled WGS sequence"/>
</dbReference>
<accession>A0A5N5QDT1</accession>
<dbReference type="InterPro" id="IPR043519">
    <property type="entry name" value="NT_sf"/>
</dbReference>
<feature type="compositionally biased region" description="Gly residues" evidence="1">
    <location>
        <begin position="778"/>
        <end position="788"/>
    </location>
</feature>
<proteinExistence type="predicted"/>
<feature type="compositionally biased region" description="Polar residues" evidence="1">
    <location>
        <begin position="634"/>
        <end position="646"/>
    </location>
</feature>
<dbReference type="GO" id="GO:0031123">
    <property type="term" value="P:RNA 3'-end processing"/>
    <property type="evidence" value="ECO:0007669"/>
    <property type="project" value="TreeGrafter"/>
</dbReference>
<dbReference type="GO" id="GO:1990817">
    <property type="term" value="F:poly(A) RNA polymerase activity"/>
    <property type="evidence" value="ECO:0007669"/>
    <property type="project" value="UniProtKB-EC"/>
</dbReference>
<dbReference type="PANTHER" id="PTHR12271:SF40">
    <property type="entry name" value="POLY(A) RNA POLYMERASE GLD2"/>
    <property type="match status" value="1"/>
</dbReference>
<dbReference type="InterPro" id="IPR054708">
    <property type="entry name" value="MTPAP-like_central"/>
</dbReference>
<dbReference type="Gene3D" id="3.30.460.10">
    <property type="entry name" value="Beta Polymerase, domain 2"/>
    <property type="match status" value="1"/>
</dbReference>
<dbReference type="Pfam" id="PF22600">
    <property type="entry name" value="MTPAP-like_central"/>
    <property type="match status" value="1"/>
</dbReference>
<name>A0A5N5QDT1_9AGAM</name>
<gene>
    <name evidence="3" type="ORF">CTheo_6783</name>
</gene>
<evidence type="ECO:0000256" key="1">
    <source>
        <dbReference type="SAM" id="MobiDB-lite"/>
    </source>
</evidence>
<reference evidence="3 4" key="1">
    <citation type="journal article" date="2019" name="Fungal Biol. Biotechnol.">
        <title>Draft genome sequence of fastidious pathogen Ceratobasidium theobromae, which causes vascular-streak dieback in Theobroma cacao.</title>
        <authorList>
            <person name="Ali S.S."/>
            <person name="Asman A."/>
            <person name="Shao J."/>
            <person name="Firmansyah A.P."/>
            <person name="Susilo A.W."/>
            <person name="Rosmana A."/>
            <person name="McMahon P."/>
            <person name="Junaid M."/>
            <person name="Guest D."/>
            <person name="Kheng T.Y."/>
            <person name="Meinhardt L.W."/>
            <person name="Bailey B.A."/>
        </authorList>
    </citation>
    <scope>NUCLEOTIDE SEQUENCE [LARGE SCALE GENOMIC DNA]</scope>
    <source>
        <strain evidence="3 4">CT2</strain>
    </source>
</reference>
<sequence length="803" mass="88381">MKAGPTYHPHLSDDIDLLLKRHAAPPEAMQARSILIKQIQNSIIQAFVHPYQVVDLTFHHTYNILTKMKVELAIVDGRTPDGALPPIIVTPKLVSALKRVNLQTISDLATARTTGLKAVISPSASPSTPGKLLPELELNINYSLPLPPLFFTIRLWLESHSLSEIPPTCLASLCISYLQINFGLPNLQRPEVVDGVRQDELSTVFKNEMQQWRVRPLPLSELLIGWFRYFGRRFRPKQTIVSIKDGGLLISPSSSTALRVSDPFAKDHVHVPLSPADTARFVNLAKVAGDILEKARPLREVLGQGLPNVKSPKVDMDRSLAKQIWEMYEASQPSRQTLNNRRNIIHRINDLIKENFGTGYEVLQFGSTGYGVDTDTSDLDLIIKDNNRPLGFPPNGQQLSAVYDVRGLGRILRKAGFIDIFAIPTASVPIVKCRDRITNIKIDLNCNELLGLRNTELLSYYCNLYEPLRPLVFFLKRWARSYGLNDPSAQTGPPGFSSYCLALMTVAYLQTRSALPSLQAQFDAVPPNRDQDGVWMRVKGKPSLWCDTRWEKVNLWNRIELSLEEAVYGWFKFWGTEIDYAQTGVDIRLGGTIERQQDTGGSQTQAAPSTNRRGRRGRKGDSVSNAAAAKGLTGQESGAQASSGHLDSNGLDENGVGEQGELGPLMAATNDPEAQMAQEELQDLRAEVESISLVNGRAADQHPALWRNHGMLVVDPFIRVKNVAGNVALSQVELFRMNCQRSSEALEAGLPLDRIMGDQAPDNISAGVILGLVAPGGQGGRGRGGGRGGRGRGRGRGRGMIDG</sequence>
<feature type="domain" description="Poly(A) RNA polymerase mitochondrial-like central palm" evidence="2">
    <location>
        <begin position="320"/>
        <end position="462"/>
    </location>
</feature>
<organism evidence="3 4">
    <name type="scientific">Ceratobasidium theobromae</name>
    <dbReference type="NCBI Taxonomy" id="1582974"/>
    <lineage>
        <taxon>Eukaryota</taxon>
        <taxon>Fungi</taxon>
        <taxon>Dikarya</taxon>
        <taxon>Basidiomycota</taxon>
        <taxon>Agaricomycotina</taxon>
        <taxon>Agaricomycetes</taxon>
        <taxon>Cantharellales</taxon>
        <taxon>Ceratobasidiaceae</taxon>
        <taxon>Ceratobasidium</taxon>
    </lineage>
</organism>
<evidence type="ECO:0000313" key="3">
    <source>
        <dbReference type="EMBL" id="KAB5589769.1"/>
    </source>
</evidence>
<dbReference type="Gene3D" id="1.10.1410.10">
    <property type="match status" value="2"/>
</dbReference>
<dbReference type="OrthoDB" id="2274644at2759"/>
<evidence type="ECO:0000259" key="2">
    <source>
        <dbReference type="Pfam" id="PF22600"/>
    </source>
</evidence>
<dbReference type="GO" id="GO:0010605">
    <property type="term" value="P:negative regulation of macromolecule metabolic process"/>
    <property type="evidence" value="ECO:0007669"/>
    <property type="project" value="UniProtKB-ARBA"/>
</dbReference>
<dbReference type="AlphaFoldDB" id="A0A5N5QDT1"/>
<feature type="compositionally biased region" description="Polar residues" evidence="1">
    <location>
        <begin position="598"/>
        <end position="611"/>
    </location>
</feature>